<dbReference type="InterPro" id="IPR053850">
    <property type="entry name" value="Glyco_hydro_123_N_2"/>
</dbReference>
<organism evidence="2">
    <name type="scientific">Desulfofervidus auxilii</name>
    <dbReference type="NCBI Taxonomy" id="1621989"/>
    <lineage>
        <taxon>Bacteria</taxon>
        <taxon>Pseudomonadati</taxon>
        <taxon>Thermodesulfobacteriota</taxon>
        <taxon>Candidatus Desulfofervidia</taxon>
        <taxon>Candidatus Desulfofervidales</taxon>
        <taxon>Candidatus Desulfofervidaceae</taxon>
        <taxon>Candidatus Desulfofervidus</taxon>
    </lineage>
</organism>
<proteinExistence type="predicted"/>
<dbReference type="AlphaFoldDB" id="A0A7C1VKP5"/>
<protein>
    <recommendedName>
        <fullName evidence="1">Glycoside hydrolase 123 N-terminal domain-containing protein</fullName>
    </recommendedName>
</protein>
<feature type="domain" description="Glycoside hydrolase 123 N-terminal" evidence="1">
    <location>
        <begin position="216"/>
        <end position="273"/>
    </location>
</feature>
<accession>A0A7C1VKP5</accession>
<sequence length="617" mass="71555">MKAKFFLFLLIFQFFIFSSILGQNFYSFTSFPPNVNSPKALEIYKKIAKEAPVRYEGPRATFLRNGIKWTIIGANAPIVNPTRRPKNWPIKGNRFEVLVIPEPITNYKILPWTEKIENAVRSDTISIVTCPGEYEPASFVIRSGNVDLKNVMVTCSDLKYEGTDKNGRKQITTISKGNIDIRVVKCWYQARKELWLGRGMRKTLTPELLLHDDSLIQVNYEYQVNIIKNFDHIKDADSLLPFTIPKKENKQIWITVKVPENAKSGSYSGIITIIAKNGLKKQLKLFCKVLPFKLSPPKIEYAIFYIANLNRPSQSVITESYRKSEEQMLSEFKDMKAHGIEYPVIQMRSFDPIELRKIFQLMSKAGYTNDILFYTSWPKLNINLSFLKNTVNNVVKLAQKNGFKQVYFYGVDELKGKRLIAQRPILETIKKAGAKTFVTAIEFNFPSLVGDLVDIAIWHGKLNPLFAKNMHKLYHKAWSYGNPQCGKEEPETYRRNYGLALWKADYDGVCDYAYQCTMGKKIWDDFDFERYRDHVMAYPTINGVIPTIQWEGFREGVDDVRYLTTLFYKVKTKDGEKQANNKIKQFLNILDKNLSLHQIRYKIASEIVKLELNKLRR</sequence>
<evidence type="ECO:0000259" key="1">
    <source>
        <dbReference type="Pfam" id="PF22680"/>
    </source>
</evidence>
<name>A0A7C1VKP5_DESA2</name>
<dbReference type="EMBL" id="DRIH01000052">
    <property type="protein sequence ID" value="HEC67488.1"/>
    <property type="molecule type" value="Genomic_DNA"/>
</dbReference>
<dbReference type="Proteomes" id="UP000885738">
    <property type="component" value="Unassembled WGS sequence"/>
</dbReference>
<comment type="caution">
    <text evidence="2">The sequence shown here is derived from an EMBL/GenBank/DDBJ whole genome shotgun (WGS) entry which is preliminary data.</text>
</comment>
<gene>
    <name evidence="2" type="ORF">ENI35_01540</name>
</gene>
<evidence type="ECO:0000313" key="2">
    <source>
        <dbReference type="EMBL" id="HEC67488.1"/>
    </source>
</evidence>
<dbReference type="Pfam" id="PF22680">
    <property type="entry name" value="Glyco_hydro_123_N_2"/>
    <property type="match status" value="1"/>
</dbReference>
<reference evidence="2" key="1">
    <citation type="journal article" date="2020" name="mSystems">
        <title>Genome- and Community-Level Interaction Insights into Carbon Utilization and Element Cycling Functions of Hydrothermarchaeota in Hydrothermal Sediment.</title>
        <authorList>
            <person name="Zhou Z."/>
            <person name="Liu Y."/>
            <person name="Xu W."/>
            <person name="Pan J."/>
            <person name="Luo Z.H."/>
            <person name="Li M."/>
        </authorList>
    </citation>
    <scope>NUCLEOTIDE SEQUENCE [LARGE SCALE GENOMIC DNA]</scope>
    <source>
        <strain evidence="2">HyVt-389</strain>
    </source>
</reference>